<dbReference type="WBParaSite" id="EgrG_000935100">
    <property type="protein sequence ID" value="EgrG_000935100"/>
    <property type="gene ID" value="EgrG_000935100"/>
</dbReference>
<evidence type="ECO:0000313" key="3">
    <source>
        <dbReference type="WBParaSite" id="EgrG_000935100"/>
    </source>
</evidence>
<reference evidence="1" key="2">
    <citation type="submission" date="2014-06" db="EMBL/GenBank/DDBJ databases">
        <authorList>
            <person name="Aslett M."/>
        </authorList>
    </citation>
    <scope>NUCLEOTIDE SEQUENCE</scope>
</reference>
<evidence type="ECO:0000313" key="2">
    <source>
        <dbReference type="Proteomes" id="UP000492820"/>
    </source>
</evidence>
<reference evidence="1 2" key="1">
    <citation type="journal article" date="2013" name="Nature">
        <title>The genomes of four tapeworm species reveal adaptations to parasitism.</title>
        <authorList>
            <person name="Tsai I.J."/>
            <person name="Zarowiecki M."/>
            <person name="Holroyd N."/>
            <person name="Garciarrubio A."/>
            <person name="Sanchez-Flores A."/>
            <person name="Brooks K.L."/>
            <person name="Tracey A."/>
            <person name="Bobes R.J."/>
            <person name="Fragoso G."/>
            <person name="Sciutto E."/>
            <person name="Aslett M."/>
            <person name="Beasley H."/>
            <person name="Bennett H.M."/>
            <person name="Cai J."/>
            <person name="Camicia F."/>
            <person name="Clark R."/>
            <person name="Cucher M."/>
            <person name="De Silva N."/>
            <person name="Day T.A."/>
            <person name="Deplazes P."/>
            <person name="Estrada K."/>
            <person name="Fernandez C."/>
            <person name="Holland P.W."/>
            <person name="Hou J."/>
            <person name="Hu S."/>
            <person name="Huckvale T."/>
            <person name="Hung S.S."/>
            <person name="Kamenetzky L."/>
            <person name="Keane J.A."/>
            <person name="Kiss F."/>
            <person name="Koziol U."/>
            <person name="Lambert O."/>
            <person name="Liu K."/>
            <person name="Luo X."/>
            <person name="Luo Y."/>
            <person name="Macchiaroli N."/>
            <person name="Nichol S."/>
            <person name="Paps J."/>
            <person name="Parkinson J."/>
            <person name="Pouchkina-Stantcheva N."/>
            <person name="Riddiford N."/>
            <person name="Rosenzvit M."/>
            <person name="Salinas G."/>
            <person name="Wasmuth J.D."/>
            <person name="Zamanian M."/>
            <person name="Zheng Y."/>
            <person name="Cai X."/>
            <person name="Soberon X."/>
            <person name="Olson P.D."/>
            <person name="Laclette J.P."/>
            <person name="Brehm K."/>
            <person name="Berriman M."/>
            <person name="Garciarrubio A."/>
            <person name="Bobes R.J."/>
            <person name="Fragoso G."/>
            <person name="Sanchez-Flores A."/>
            <person name="Estrada K."/>
            <person name="Cevallos M.A."/>
            <person name="Morett E."/>
            <person name="Gonzalez V."/>
            <person name="Portillo T."/>
            <person name="Ochoa-Leyva A."/>
            <person name="Jose M.V."/>
            <person name="Sciutto E."/>
            <person name="Landa A."/>
            <person name="Jimenez L."/>
            <person name="Valdes V."/>
            <person name="Carrero J.C."/>
            <person name="Larralde C."/>
            <person name="Morales-Montor J."/>
            <person name="Limon-Lason J."/>
            <person name="Soberon X."/>
            <person name="Laclette J.P."/>
        </authorList>
    </citation>
    <scope>NUCLEOTIDE SEQUENCE [LARGE SCALE GENOMIC DNA]</scope>
</reference>
<dbReference type="Proteomes" id="UP000492820">
    <property type="component" value="Unassembled WGS sequence"/>
</dbReference>
<dbReference type="EMBL" id="LK028611">
    <property type="protein sequence ID" value="CDS24600.1"/>
    <property type="molecule type" value="Genomic_DNA"/>
</dbReference>
<organism evidence="1">
    <name type="scientific">Echinococcus granulosus</name>
    <name type="common">Hydatid tapeworm</name>
    <dbReference type="NCBI Taxonomy" id="6210"/>
    <lineage>
        <taxon>Eukaryota</taxon>
        <taxon>Metazoa</taxon>
        <taxon>Spiralia</taxon>
        <taxon>Lophotrochozoa</taxon>
        <taxon>Platyhelminthes</taxon>
        <taxon>Cestoda</taxon>
        <taxon>Eucestoda</taxon>
        <taxon>Cyclophyllidea</taxon>
        <taxon>Taeniidae</taxon>
        <taxon>Echinococcus</taxon>
        <taxon>Echinococcus granulosus group</taxon>
    </lineage>
</organism>
<evidence type="ECO:0000313" key="1">
    <source>
        <dbReference type="EMBL" id="CDS24600.1"/>
    </source>
</evidence>
<gene>
    <name evidence="1" type="ORF">EgrG_000935100</name>
</gene>
<reference evidence="3" key="3">
    <citation type="submission" date="2020-10" db="UniProtKB">
        <authorList>
            <consortium name="WormBaseParasite"/>
        </authorList>
    </citation>
    <scope>IDENTIFICATION</scope>
</reference>
<sequence length="70" mass="7033">MKASKLQWSHGLGLGALLHIQAGGPRSLFISLTIEEGGGGGGGGGGFPFGIRDGCKEIPTGQVLSIKSAR</sequence>
<proteinExistence type="predicted"/>
<protein>
    <submittedName>
        <fullName evidence="1 3">Uncharacterized protein</fullName>
    </submittedName>
</protein>
<accession>A0A068X3U3</accession>
<name>A0A068X3U3_ECHGR</name>
<dbReference type="AlphaFoldDB" id="A0A068X3U3"/>